<organism evidence="2 3">
    <name type="scientific">Salinimicrobium oceani</name>
    <dbReference type="NCBI Taxonomy" id="2722702"/>
    <lineage>
        <taxon>Bacteria</taxon>
        <taxon>Pseudomonadati</taxon>
        <taxon>Bacteroidota</taxon>
        <taxon>Flavobacteriia</taxon>
        <taxon>Flavobacteriales</taxon>
        <taxon>Flavobacteriaceae</taxon>
        <taxon>Salinimicrobium</taxon>
    </lineage>
</organism>
<reference evidence="2 3" key="1">
    <citation type="submission" date="2020-03" db="EMBL/GenBank/DDBJ databases">
        <title>Salinimicrobium sp. nov, isolated from SCS.</title>
        <authorList>
            <person name="Cao W.R."/>
        </authorList>
    </citation>
    <scope>NUCLEOTIDE SEQUENCE [LARGE SCALE GENOMIC DNA]</scope>
    <source>
        <strain evidence="3">J15B91</strain>
    </source>
</reference>
<dbReference type="EMBL" id="JAAVJR010000003">
    <property type="protein sequence ID" value="NJW52786.1"/>
    <property type="molecule type" value="Genomic_DNA"/>
</dbReference>
<evidence type="ECO:0000313" key="2">
    <source>
        <dbReference type="EMBL" id="NJW52786.1"/>
    </source>
</evidence>
<protein>
    <recommendedName>
        <fullName evidence="4">Sensor of ECF-type sigma factor</fullName>
    </recommendedName>
</protein>
<keyword evidence="1" id="KW-0732">Signal</keyword>
<comment type="caution">
    <text evidence="2">The sequence shown here is derived from an EMBL/GenBank/DDBJ whole genome shotgun (WGS) entry which is preliminary data.</text>
</comment>
<gene>
    <name evidence="2" type="ORF">HC175_07610</name>
</gene>
<feature type="signal peptide" evidence="1">
    <location>
        <begin position="1"/>
        <end position="18"/>
    </location>
</feature>
<accession>A0ABX1D1Q0</accession>
<sequence>MKNVFTFLVLLLSLNLFAQDRSEHREKIRALKTAYITEGLKLTPKEAQQFWPIYNEYDDKRRNLYRRERAKLENIECMTEDKANSQLEEYVEIEREDYLLKKRYFQDLRKIFTARRIMQLKKVEDEFNEKMMREYKARQASNK</sequence>
<keyword evidence="3" id="KW-1185">Reference proteome</keyword>
<evidence type="ECO:0000313" key="3">
    <source>
        <dbReference type="Proteomes" id="UP000703674"/>
    </source>
</evidence>
<feature type="chain" id="PRO_5045932263" description="Sensor of ECF-type sigma factor" evidence="1">
    <location>
        <begin position="19"/>
        <end position="143"/>
    </location>
</feature>
<dbReference type="Proteomes" id="UP000703674">
    <property type="component" value="Unassembled WGS sequence"/>
</dbReference>
<dbReference type="RefSeq" id="WP_168137887.1">
    <property type="nucleotide sequence ID" value="NZ_JAAVJR010000003.1"/>
</dbReference>
<evidence type="ECO:0008006" key="4">
    <source>
        <dbReference type="Google" id="ProtNLM"/>
    </source>
</evidence>
<proteinExistence type="predicted"/>
<evidence type="ECO:0000256" key="1">
    <source>
        <dbReference type="SAM" id="SignalP"/>
    </source>
</evidence>
<name>A0ABX1D1Q0_9FLAO</name>